<evidence type="ECO:0000256" key="1">
    <source>
        <dbReference type="ARBA" id="ARBA00022737"/>
    </source>
</evidence>
<feature type="domain" description="DUF6531" evidence="4">
    <location>
        <begin position="129"/>
        <end position="201"/>
    </location>
</feature>
<feature type="compositionally biased region" description="Gly residues" evidence="2">
    <location>
        <begin position="81"/>
        <end position="98"/>
    </location>
</feature>
<dbReference type="EMBL" id="JAERRI010000001">
    <property type="protein sequence ID" value="MBL1088130.1"/>
    <property type="molecule type" value="Genomic_DNA"/>
</dbReference>
<dbReference type="InterPro" id="IPR045351">
    <property type="entry name" value="DUF6531"/>
</dbReference>
<dbReference type="InterPro" id="IPR056823">
    <property type="entry name" value="TEN-like_YD-shell"/>
</dbReference>
<feature type="domain" description="RHS protein conserved region" evidence="3">
    <location>
        <begin position="1080"/>
        <end position="1110"/>
    </location>
</feature>
<evidence type="ECO:0000259" key="4">
    <source>
        <dbReference type="Pfam" id="PF20148"/>
    </source>
</evidence>
<dbReference type="Pfam" id="PF20148">
    <property type="entry name" value="DUF6531"/>
    <property type="match status" value="1"/>
</dbReference>
<dbReference type="Gene3D" id="2.180.10.10">
    <property type="entry name" value="RHS repeat-associated core"/>
    <property type="match status" value="3"/>
</dbReference>
<proteinExistence type="predicted"/>
<organism evidence="6 7">
    <name type="scientific">Streptomyces siderophoricus</name>
    <dbReference type="NCBI Taxonomy" id="2802281"/>
    <lineage>
        <taxon>Bacteria</taxon>
        <taxon>Bacillati</taxon>
        <taxon>Actinomycetota</taxon>
        <taxon>Actinomycetes</taxon>
        <taxon>Kitasatosporales</taxon>
        <taxon>Streptomycetaceae</taxon>
        <taxon>Streptomyces</taxon>
    </lineage>
</organism>
<dbReference type="InterPro" id="IPR001826">
    <property type="entry name" value="RHS"/>
</dbReference>
<feature type="region of interest" description="Disordered" evidence="2">
    <location>
        <begin position="64"/>
        <end position="130"/>
    </location>
</feature>
<evidence type="ECO:0000259" key="5">
    <source>
        <dbReference type="Pfam" id="PF25023"/>
    </source>
</evidence>
<gene>
    <name evidence="6" type="ORF">JK360_01750</name>
</gene>
<dbReference type="InterPro" id="IPR050708">
    <property type="entry name" value="T6SS_VgrG/RHS"/>
</dbReference>
<feature type="domain" description="Teneurin-like YD-shell" evidence="5">
    <location>
        <begin position="879"/>
        <end position="997"/>
    </location>
</feature>
<name>A0ABS1MJG2_9ACTN</name>
<comment type="caution">
    <text evidence="6">The sequence shown here is derived from an EMBL/GenBank/DDBJ whole genome shotgun (WGS) entry which is preliminary data.</text>
</comment>
<reference evidence="6 7" key="1">
    <citation type="submission" date="2021-01" db="EMBL/GenBank/DDBJ databases">
        <title>WGS of actinomycetes isolated from Thailand.</title>
        <authorList>
            <person name="Thawai C."/>
        </authorList>
    </citation>
    <scope>NUCLEOTIDE SEQUENCE [LARGE SCALE GENOMIC DNA]</scope>
    <source>
        <strain evidence="6 7">CH9-7</strain>
    </source>
</reference>
<dbReference type="Pfam" id="PF03527">
    <property type="entry name" value="RHS"/>
    <property type="match status" value="1"/>
</dbReference>
<dbReference type="Proteomes" id="UP000629371">
    <property type="component" value="Unassembled WGS sequence"/>
</dbReference>
<dbReference type="NCBIfam" id="TIGR03696">
    <property type="entry name" value="Rhs_assc_core"/>
    <property type="match status" value="1"/>
</dbReference>
<protein>
    <submittedName>
        <fullName evidence="6">RHS repeat protein</fullName>
    </submittedName>
</protein>
<evidence type="ECO:0000313" key="6">
    <source>
        <dbReference type="EMBL" id="MBL1088130.1"/>
    </source>
</evidence>
<keyword evidence="7" id="KW-1185">Reference proteome</keyword>
<feature type="domain" description="Teneurin-like YD-shell" evidence="5">
    <location>
        <begin position="283"/>
        <end position="382"/>
    </location>
</feature>
<dbReference type="Pfam" id="PF25023">
    <property type="entry name" value="TEN_YD-shell"/>
    <property type="match status" value="2"/>
</dbReference>
<dbReference type="Pfam" id="PF05593">
    <property type="entry name" value="RHS_repeat"/>
    <property type="match status" value="7"/>
</dbReference>
<sequence length="1307" mass="143316">MSNPIVKALEHAAEKLGKTLGKDAGKAVEDLYHGAGTRLKKVATNHAENDAKHAREMENLLKGGKEDIPHAPHPSGSSGRSEGGTPAGGGSGRSGGKSGNEPNGTARDQLNKDHPHNNTRQDGSVEECGDPVDVATGRVFLRQTDITLPGALPLSFTRKFESSYRVGRHLGPSWSCTVDQRLEIDDHGLVFVTEDGLLLSYAFPEPGEHVLPAAGPRWTLTRTVRGDWAVHQPETGHTRYFTPTPHTPGVALLDEICDRNNNWIAFDYDDTGAPLGLRHSAGYHLTFTSDEHTRITGMRLAGAGDDGSDVLIASYEYDAAGNLATVTRSCGIPTRYEYDDAHRMTAWVDTNDSRYEYVYDAGSRCIRQGGVDGHLNYRYDYDEVDPGTGHRVTAATNSHGHTTRYLINERLQVTAKVDPLGNTTYTEFDQYDRVLRTRDALGRTTRYTYDEEGRLATVVRPDGRESASTYNELGLTVSVRDVAGGIWRHEYDERGNRTLSMDPSGATTRYAYDARGHLAAVTNALGETTRVDCDAAGLPVAVTNPLGAVTRLERDGFGRMISLTNPLGERTQLIWTVEGRLAEGIAPDGSRESWTYDGEGNCLSHTDASGGRTRSEYTHFDQLLAQTGPDGARHEFTHDTELRLIQVTNPQGLTWTYDYDAAGRLVRETDFDSRTLRYTHNAAGQLATRVNALGQTTAFTYDDLGQIAEKNADGHLTTYTHDAAGRLIQASGPEATLLYHRDRLGRVEVEECNGRALSFAYDVLGRRSRRTTPSGVTSTWTYDAAGRRTGLTASGHALAFERDAVGRELARHLGADLSLTTTWDAAGRRATQTLLAGAGGPTGTGTGTRSLQHRSYTYRPDGNLIAIDDQLNGPSSFDLDMAGRVTTVRAADWTETYAYDEAGNQAQADWPTTHAGSASHGARTYDGTRITGAGRIRYEHDAQGRITLRQRTRLSRRPDTWRYTWDAQDHLTHVVTPDGTTWRYRYDPLGRRIAKQRLDDDGAVVEQTDFTWDGTTLAEQTTLLPGHTSHIVLTWDHDGLHPIAQTERKLTGHPPMGEPGSQGAAHASQRIIDQRFFAMVTDLVGTPTELVDESGDIAWRTRSTLWGTATWNADARAYTPLRFPGQYFDPETGFHYNFHRYYDPETARYASSDPLGLAPSPNPAAYVRNPHRWTDPLGLSCKDGDEGSNEPTPGIATVHYHGEGNHFSVEVTDGDRVMHTHLMPHDGEAVVEPYMGSPSIVSRDLDLPDAGAALNFQRDNQGSWGPYHPLGNSCLTYVAHVLRAGGAEVPEGKAAIPWARKFMGGGQ</sequence>
<evidence type="ECO:0000256" key="2">
    <source>
        <dbReference type="SAM" id="MobiDB-lite"/>
    </source>
</evidence>
<dbReference type="NCBIfam" id="TIGR01643">
    <property type="entry name" value="YD_repeat_2x"/>
    <property type="match status" value="11"/>
</dbReference>
<dbReference type="PANTHER" id="PTHR32305">
    <property type="match status" value="1"/>
</dbReference>
<dbReference type="InterPro" id="IPR031325">
    <property type="entry name" value="RHS_repeat"/>
</dbReference>
<dbReference type="InterPro" id="IPR022385">
    <property type="entry name" value="Rhs_assc_core"/>
</dbReference>
<dbReference type="PANTHER" id="PTHR32305:SF15">
    <property type="entry name" value="PROTEIN RHSA-RELATED"/>
    <property type="match status" value="1"/>
</dbReference>
<dbReference type="Gene3D" id="3.90.930.1">
    <property type="match status" value="1"/>
</dbReference>
<evidence type="ECO:0000313" key="7">
    <source>
        <dbReference type="Proteomes" id="UP000629371"/>
    </source>
</evidence>
<dbReference type="InterPro" id="IPR006530">
    <property type="entry name" value="YD"/>
</dbReference>
<evidence type="ECO:0000259" key="3">
    <source>
        <dbReference type="Pfam" id="PF03527"/>
    </source>
</evidence>
<dbReference type="RefSeq" id="WP_201801318.1">
    <property type="nucleotide sequence ID" value="NZ_JAERRI010000001.1"/>
</dbReference>
<keyword evidence="1" id="KW-0677">Repeat</keyword>
<accession>A0ABS1MJG2</accession>